<evidence type="ECO:0000313" key="2">
    <source>
        <dbReference type="EMBL" id="MCI80856.1"/>
    </source>
</evidence>
<sequence>MEMVKRENQREKGTEAMFDEAATGMRKRNVRFVVFEPPPAKSPDTELLVVA</sequence>
<protein>
    <submittedName>
        <fullName evidence="2">Uncharacterized protein</fullName>
    </submittedName>
</protein>
<keyword evidence="3" id="KW-1185">Reference proteome</keyword>
<reference evidence="2 3" key="1">
    <citation type="journal article" date="2018" name="Front. Plant Sci.">
        <title>Red Clover (Trifolium pratense) and Zigzag Clover (T. medium) - A Picture of Genomic Similarities and Differences.</title>
        <authorList>
            <person name="Dluhosova J."/>
            <person name="Istvanek J."/>
            <person name="Nedelnik J."/>
            <person name="Repkova J."/>
        </authorList>
    </citation>
    <scope>NUCLEOTIDE SEQUENCE [LARGE SCALE GENOMIC DNA]</scope>
    <source>
        <strain evidence="3">cv. 10/8</strain>
        <tissue evidence="2">Leaf</tissue>
    </source>
</reference>
<feature type="region of interest" description="Disordered" evidence="1">
    <location>
        <begin position="1"/>
        <end position="21"/>
    </location>
</feature>
<dbReference type="Proteomes" id="UP000265520">
    <property type="component" value="Unassembled WGS sequence"/>
</dbReference>
<name>A0A392UXW2_9FABA</name>
<dbReference type="EMBL" id="LXQA011004826">
    <property type="protein sequence ID" value="MCI80856.1"/>
    <property type="molecule type" value="Genomic_DNA"/>
</dbReference>
<proteinExistence type="predicted"/>
<comment type="caution">
    <text evidence="2">The sequence shown here is derived from an EMBL/GenBank/DDBJ whole genome shotgun (WGS) entry which is preliminary data.</text>
</comment>
<feature type="non-terminal residue" evidence="2">
    <location>
        <position position="51"/>
    </location>
</feature>
<evidence type="ECO:0000256" key="1">
    <source>
        <dbReference type="SAM" id="MobiDB-lite"/>
    </source>
</evidence>
<feature type="compositionally biased region" description="Basic and acidic residues" evidence="1">
    <location>
        <begin position="1"/>
        <end position="14"/>
    </location>
</feature>
<organism evidence="2 3">
    <name type="scientific">Trifolium medium</name>
    <dbReference type="NCBI Taxonomy" id="97028"/>
    <lineage>
        <taxon>Eukaryota</taxon>
        <taxon>Viridiplantae</taxon>
        <taxon>Streptophyta</taxon>
        <taxon>Embryophyta</taxon>
        <taxon>Tracheophyta</taxon>
        <taxon>Spermatophyta</taxon>
        <taxon>Magnoliopsida</taxon>
        <taxon>eudicotyledons</taxon>
        <taxon>Gunneridae</taxon>
        <taxon>Pentapetalae</taxon>
        <taxon>rosids</taxon>
        <taxon>fabids</taxon>
        <taxon>Fabales</taxon>
        <taxon>Fabaceae</taxon>
        <taxon>Papilionoideae</taxon>
        <taxon>50 kb inversion clade</taxon>
        <taxon>NPAAA clade</taxon>
        <taxon>Hologalegina</taxon>
        <taxon>IRL clade</taxon>
        <taxon>Trifolieae</taxon>
        <taxon>Trifolium</taxon>
    </lineage>
</organism>
<evidence type="ECO:0000313" key="3">
    <source>
        <dbReference type="Proteomes" id="UP000265520"/>
    </source>
</evidence>
<accession>A0A392UXW2</accession>
<dbReference type="AlphaFoldDB" id="A0A392UXW2"/>